<accession>A0AAV7VR56</accession>
<dbReference type="Proteomes" id="UP001066276">
    <property type="component" value="Chromosome 2_1"/>
</dbReference>
<organism evidence="1 2">
    <name type="scientific">Pleurodeles waltl</name>
    <name type="common">Iberian ribbed newt</name>
    <dbReference type="NCBI Taxonomy" id="8319"/>
    <lineage>
        <taxon>Eukaryota</taxon>
        <taxon>Metazoa</taxon>
        <taxon>Chordata</taxon>
        <taxon>Craniata</taxon>
        <taxon>Vertebrata</taxon>
        <taxon>Euteleostomi</taxon>
        <taxon>Amphibia</taxon>
        <taxon>Batrachia</taxon>
        <taxon>Caudata</taxon>
        <taxon>Salamandroidea</taxon>
        <taxon>Salamandridae</taxon>
        <taxon>Pleurodelinae</taxon>
        <taxon>Pleurodeles</taxon>
    </lineage>
</organism>
<protein>
    <submittedName>
        <fullName evidence="1">Uncharacterized protein</fullName>
    </submittedName>
</protein>
<keyword evidence="2" id="KW-1185">Reference proteome</keyword>
<evidence type="ECO:0000313" key="1">
    <source>
        <dbReference type="EMBL" id="KAJ1202500.1"/>
    </source>
</evidence>
<dbReference type="EMBL" id="JANPWB010000003">
    <property type="protein sequence ID" value="KAJ1202500.1"/>
    <property type="molecule type" value="Genomic_DNA"/>
</dbReference>
<comment type="caution">
    <text evidence="1">The sequence shown here is derived from an EMBL/GenBank/DDBJ whole genome shotgun (WGS) entry which is preliminary data.</text>
</comment>
<name>A0AAV7VR56_PLEWA</name>
<dbReference type="AlphaFoldDB" id="A0AAV7VR56"/>
<evidence type="ECO:0000313" key="2">
    <source>
        <dbReference type="Proteomes" id="UP001066276"/>
    </source>
</evidence>
<proteinExistence type="predicted"/>
<gene>
    <name evidence="1" type="ORF">NDU88_006299</name>
</gene>
<reference evidence="1" key="1">
    <citation type="journal article" date="2022" name="bioRxiv">
        <title>Sequencing and chromosome-scale assembly of the giantPleurodeles waltlgenome.</title>
        <authorList>
            <person name="Brown T."/>
            <person name="Elewa A."/>
            <person name="Iarovenko S."/>
            <person name="Subramanian E."/>
            <person name="Araus A.J."/>
            <person name="Petzold A."/>
            <person name="Susuki M."/>
            <person name="Suzuki K.-i.T."/>
            <person name="Hayashi T."/>
            <person name="Toyoda A."/>
            <person name="Oliveira C."/>
            <person name="Osipova E."/>
            <person name="Leigh N.D."/>
            <person name="Simon A."/>
            <person name="Yun M.H."/>
        </authorList>
    </citation>
    <scope>NUCLEOTIDE SEQUENCE</scope>
    <source>
        <strain evidence="1">20211129_DDA</strain>
        <tissue evidence="1">Liver</tissue>
    </source>
</reference>
<sequence>MVAAGVCQPRAARFGLRRPRAATHRASSGVRLWRLRLVPIHHPFSDLFCVGASGARRLYFRRGSAFGAVPPPYGIQAPQNSGLRTTEIGEHRGIF</sequence>